<dbReference type="STRING" id="413434.SAMN04488132_10685"/>
<accession>A0A1T4PMD1</accession>
<dbReference type="RefSeq" id="WP_078831665.1">
    <property type="nucleotide sequence ID" value="NZ_FUWH01000006.1"/>
</dbReference>
<organism evidence="1 2">
    <name type="scientific">Sediminibacterium ginsengisoli</name>
    <dbReference type="NCBI Taxonomy" id="413434"/>
    <lineage>
        <taxon>Bacteria</taxon>
        <taxon>Pseudomonadati</taxon>
        <taxon>Bacteroidota</taxon>
        <taxon>Chitinophagia</taxon>
        <taxon>Chitinophagales</taxon>
        <taxon>Chitinophagaceae</taxon>
        <taxon>Sediminibacterium</taxon>
    </lineage>
</organism>
<dbReference type="OrthoDB" id="654620at2"/>
<sequence>MNSRFESLFSVQFAHDYTGGEYHAFSFSPTPETSRDLQRMGLVFKARRDGFSVVYDTIFAGDKREKLALLKEDLVLVLNIANADPDFYIYTAGLDGDPGKIPGRSLFCFTNEAAAGESPRHQLHEQDFVSERDIITLEDYPETFFVKPFGQCRIRMHEELAGQFVVRFAAKSTYWRYLLVSEHLKELDSPAVINKDTGEVFAGPEIITLPDQRSAIAFRSVQPIILTSKPNRSFQLVANYDAATGRYRVVKNLLPNPLPGAISAVASSEDEKLIFSEIFL</sequence>
<dbReference type="AlphaFoldDB" id="A0A1T4PMD1"/>
<protein>
    <submittedName>
        <fullName evidence="1">Uncharacterized protein</fullName>
    </submittedName>
</protein>
<evidence type="ECO:0000313" key="2">
    <source>
        <dbReference type="Proteomes" id="UP000190888"/>
    </source>
</evidence>
<proteinExistence type="predicted"/>
<gene>
    <name evidence="1" type="ORF">SAMN04488132_10685</name>
</gene>
<reference evidence="1 2" key="1">
    <citation type="submission" date="2017-02" db="EMBL/GenBank/DDBJ databases">
        <authorList>
            <person name="Peterson S.W."/>
        </authorList>
    </citation>
    <scope>NUCLEOTIDE SEQUENCE [LARGE SCALE GENOMIC DNA]</scope>
    <source>
        <strain evidence="1 2">DSM 22335</strain>
    </source>
</reference>
<keyword evidence="2" id="KW-1185">Reference proteome</keyword>
<evidence type="ECO:0000313" key="1">
    <source>
        <dbReference type="EMBL" id="SJZ92511.1"/>
    </source>
</evidence>
<dbReference type="Proteomes" id="UP000190888">
    <property type="component" value="Unassembled WGS sequence"/>
</dbReference>
<dbReference type="EMBL" id="FUWH01000006">
    <property type="protein sequence ID" value="SJZ92511.1"/>
    <property type="molecule type" value="Genomic_DNA"/>
</dbReference>
<name>A0A1T4PMD1_9BACT</name>